<protein>
    <submittedName>
        <fullName evidence="2">Uncharacterized protein</fullName>
    </submittedName>
</protein>
<organism evidence="2 3">
    <name type="scientific">Phialemonium atrogriseum</name>
    <dbReference type="NCBI Taxonomy" id="1093897"/>
    <lineage>
        <taxon>Eukaryota</taxon>
        <taxon>Fungi</taxon>
        <taxon>Dikarya</taxon>
        <taxon>Ascomycota</taxon>
        <taxon>Pezizomycotina</taxon>
        <taxon>Sordariomycetes</taxon>
        <taxon>Sordariomycetidae</taxon>
        <taxon>Cephalothecales</taxon>
        <taxon>Cephalothecaceae</taxon>
        <taxon>Phialemonium</taxon>
    </lineage>
</organism>
<dbReference type="Proteomes" id="UP001244011">
    <property type="component" value="Unassembled WGS sequence"/>
</dbReference>
<accession>A0AAJ0FMJ6</accession>
<reference evidence="2" key="1">
    <citation type="submission" date="2023-06" db="EMBL/GenBank/DDBJ databases">
        <title>Genome-scale phylogeny and comparative genomics of the fungal order Sordariales.</title>
        <authorList>
            <consortium name="Lawrence Berkeley National Laboratory"/>
            <person name="Hensen N."/>
            <person name="Bonometti L."/>
            <person name="Westerberg I."/>
            <person name="Brannstrom I.O."/>
            <person name="Guillou S."/>
            <person name="Cros-Aarteil S."/>
            <person name="Calhoun S."/>
            <person name="Haridas S."/>
            <person name="Kuo A."/>
            <person name="Mondo S."/>
            <person name="Pangilinan J."/>
            <person name="Riley R."/>
            <person name="Labutti K."/>
            <person name="Andreopoulos B."/>
            <person name="Lipzen A."/>
            <person name="Chen C."/>
            <person name="Yanf M."/>
            <person name="Daum C."/>
            <person name="Ng V."/>
            <person name="Clum A."/>
            <person name="Steindorff A."/>
            <person name="Ohm R."/>
            <person name="Martin F."/>
            <person name="Silar P."/>
            <person name="Natvig D."/>
            <person name="Lalanne C."/>
            <person name="Gautier V."/>
            <person name="Ament-Velasquez S.L."/>
            <person name="Kruys A."/>
            <person name="Hutchinson M.I."/>
            <person name="Powell A.J."/>
            <person name="Barry K."/>
            <person name="Miller A.N."/>
            <person name="Grigoriev I.V."/>
            <person name="Debuchy R."/>
            <person name="Gladieux P."/>
            <person name="Thoren M.H."/>
            <person name="Johannesson H."/>
        </authorList>
    </citation>
    <scope>NUCLEOTIDE SEQUENCE</scope>
    <source>
        <strain evidence="2">8032-3</strain>
    </source>
</reference>
<dbReference type="AlphaFoldDB" id="A0AAJ0FMJ6"/>
<proteinExistence type="predicted"/>
<evidence type="ECO:0000256" key="1">
    <source>
        <dbReference type="SAM" id="SignalP"/>
    </source>
</evidence>
<gene>
    <name evidence="2" type="ORF">QBC33DRAFT_62083</name>
</gene>
<evidence type="ECO:0000313" key="3">
    <source>
        <dbReference type="Proteomes" id="UP001244011"/>
    </source>
</evidence>
<evidence type="ECO:0000313" key="2">
    <source>
        <dbReference type="EMBL" id="KAK1767924.1"/>
    </source>
</evidence>
<comment type="caution">
    <text evidence="2">The sequence shown here is derived from an EMBL/GenBank/DDBJ whole genome shotgun (WGS) entry which is preliminary data.</text>
</comment>
<keyword evidence="3" id="KW-1185">Reference proteome</keyword>
<dbReference type="EMBL" id="MU839007">
    <property type="protein sequence ID" value="KAK1767924.1"/>
    <property type="molecule type" value="Genomic_DNA"/>
</dbReference>
<name>A0AAJ0FMJ6_9PEZI</name>
<dbReference type="RefSeq" id="XP_060284137.1">
    <property type="nucleotide sequence ID" value="XM_060432774.1"/>
</dbReference>
<dbReference type="GeneID" id="85315961"/>
<feature type="chain" id="PRO_5042616800" evidence="1">
    <location>
        <begin position="22"/>
        <end position="183"/>
    </location>
</feature>
<keyword evidence="1" id="KW-0732">Signal</keyword>
<sequence>MRHEQLATAIAAIYLASTAVATPVPAPQVPPDAEIEGDQDQVTINPSPETNSTATHLPITATIFSGVPGPNHCRGRITAALTLPPPVSGGGRTGARCYDLPGRAGAGCAYFVANKGDGCEARLFAEPGCAAYVNTAVFVPEERIVGGLWRSLSVECGIPTPDPASLGAPPLADLLEGAKGLPG</sequence>
<feature type="signal peptide" evidence="1">
    <location>
        <begin position="1"/>
        <end position="21"/>
    </location>
</feature>